<accession>A0A538SN37</accession>
<feature type="domain" description="YhaN AAA" evidence="3">
    <location>
        <begin position="1"/>
        <end position="57"/>
    </location>
</feature>
<evidence type="ECO:0000313" key="7">
    <source>
        <dbReference type="Proteomes" id="UP000319829"/>
    </source>
</evidence>
<evidence type="ECO:0000256" key="2">
    <source>
        <dbReference type="SAM" id="Phobius"/>
    </source>
</evidence>
<dbReference type="PANTHER" id="PTHR41259">
    <property type="entry name" value="DOUBLE-STRAND BREAK REPAIR RAD50 ATPASE, PUTATIVE-RELATED"/>
    <property type="match status" value="1"/>
</dbReference>
<keyword evidence="1" id="KW-0175">Coiled coil</keyword>
<evidence type="ECO:0000256" key="1">
    <source>
        <dbReference type="SAM" id="Coils"/>
    </source>
</evidence>
<comment type="caution">
    <text evidence="4">The sequence shown here is derived from an EMBL/GenBank/DDBJ whole genome shotgun (WGS) entry which is preliminary data.</text>
</comment>
<dbReference type="Gene3D" id="3.40.50.300">
    <property type="entry name" value="P-loop containing nucleotide triphosphate hydrolases"/>
    <property type="match status" value="2"/>
</dbReference>
<dbReference type="EMBL" id="VBOU01000094">
    <property type="protein sequence ID" value="TMQ52783.1"/>
    <property type="molecule type" value="Genomic_DNA"/>
</dbReference>
<sequence length="738" mass="83065">MRFERIHIEGFGPIAGYEAVLEPRRLNLIIGPNESGKSSFAAAIVAALFGFSSHEEEARARPWEGARHRVTLIFEAGGYRCRVCRDFHSHEVHVERLGKNGEEAEATLFRGAPNPRGRGPELEQYEGLLRSWFGFTEARLFRESCYVRENALETRISPELRHLISGAVEADYQQIQEALLDRLDSLTREHPFDARARKRADRSIEKRKGTLELLRGRFARSEYVLRELKSNFAERSAAEARMSELKADMAAKERLTADLETLVRLREEQRKHLKRAPAIGEELTRARRARGRIQDIDRKIADQLTYLANAPDEVESDIMRLQILRVQATRHQKTGETERKRLEEMHQPSFAIGLLFTLALGAAFGFLGYAALKSAVAAGVGGVLGAAAGMLAIRLFGLSAERGRALADARFRVAEDNIRTLKQEIDTVEIRANPYLAGRTLEIVLADLKQLRELENERREHVAVVQSLPVPERLEAESHEIDDAVNALRGKEKFLVGQTPFLAPFREDPVRAAEASDRLRREINGIRTKIEAEQESLERLMRRPGGAESDAENLEALEEAIATEEEALRREERLCGALLVALEVLRDSVLDYQKEHVARLAQVSGQTLGHLTRGRYSGVTLDTELNPTVRLDGAREIPVEALSHGARDAFYFALRAALAQELAAREPLPLLLDDPTAHFDEERRGSLVGHLEDLAKDLQVILLTHDRRILNQVREAHVLKIGTEGSPTDSTRKIQIRR</sequence>
<keyword evidence="2" id="KW-1133">Transmembrane helix</keyword>
<reference evidence="6 7" key="1">
    <citation type="journal article" date="2019" name="Nat. Microbiol.">
        <title>Mediterranean grassland soil C-N compound turnover is dependent on rainfall and depth, and is mediated by genomically divergent microorganisms.</title>
        <authorList>
            <person name="Diamond S."/>
            <person name="Andeer P.F."/>
            <person name="Li Z."/>
            <person name="Crits-Christoph A."/>
            <person name="Burstein D."/>
            <person name="Anantharaman K."/>
            <person name="Lane K.R."/>
            <person name="Thomas B.C."/>
            <person name="Pan C."/>
            <person name="Northen T.R."/>
            <person name="Banfield J.F."/>
        </authorList>
    </citation>
    <scope>NUCLEOTIDE SEQUENCE [LARGE SCALE GENOMIC DNA]</scope>
    <source>
        <strain evidence="4">WS_4</strain>
        <strain evidence="5">WS_7</strain>
    </source>
</reference>
<dbReference type="Proteomes" id="UP000317366">
    <property type="component" value="Unassembled WGS sequence"/>
</dbReference>
<keyword evidence="2" id="KW-0472">Membrane</keyword>
<feature type="transmembrane region" description="Helical" evidence="2">
    <location>
        <begin position="349"/>
        <end position="369"/>
    </location>
</feature>
<evidence type="ECO:0000313" key="6">
    <source>
        <dbReference type="Proteomes" id="UP000317366"/>
    </source>
</evidence>
<keyword evidence="2" id="KW-0812">Transmembrane</keyword>
<feature type="transmembrane region" description="Helical" evidence="2">
    <location>
        <begin position="375"/>
        <end position="396"/>
    </location>
</feature>
<name>A0A538SN37_UNCEI</name>
<organism evidence="4 7">
    <name type="scientific">Eiseniibacteriota bacterium</name>
    <dbReference type="NCBI Taxonomy" id="2212470"/>
    <lineage>
        <taxon>Bacteria</taxon>
        <taxon>Candidatus Eiseniibacteriota</taxon>
    </lineage>
</organism>
<feature type="coiled-coil region" evidence="1">
    <location>
        <begin position="516"/>
        <end position="574"/>
    </location>
</feature>
<evidence type="ECO:0000259" key="3">
    <source>
        <dbReference type="Pfam" id="PF13514"/>
    </source>
</evidence>
<dbReference type="GO" id="GO:0016887">
    <property type="term" value="F:ATP hydrolysis activity"/>
    <property type="evidence" value="ECO:0007669"/>
    <property type="project" value="InterPro"/>
</dbReference>
<dbReference type="SUPFAM" id="SSF52540">
    <property type="entry name" value="P-loop containing nucleoside triphosphate hydrolases"/>
    <property type="match status" value="1"/>
</dbReference>
<gene>
    <name evidence="4" type="ORF">E6K74_11620</name>
    <name evidence="5" type="ORF">E6K77_07450</name>
</gene>
<dbReference type="AlphaFoldDB" id="A0A538SN37"/>
<evidence type="ECO:0000313" key="4">
    <source>
        <dbReference type="EMBL" id="TMQ52783.1"/>
    </source>
</evidence>
<dbReference type="EMBL" id="VBOX01000079">
    <property type="protein sequence ID" value="TMQ62422.1"/>
    <property type="molecule type" value="Genomic_DNA"/>
</dbReference>
<dbReference type="PANTHER" id="PTHR41259:SF1">
    <property type="entry name" value="DOUBLE-STRAND BREAK REPAIR RAD50 ATPASE, PUTATIVE-RELATED"/>
    <property type="match status" value="1"/>
</dbReference>
<evidence type="ECO:0000313" key="5">
    <source>
        <dbReference type="EMBL" id="TMQ62422.1"/>
    </source>
</evidence>
<protein>
    <recommendedName>
        <fullName evidence="3">YhaN AAA domain-containing protein</fullName>
    </recommendedName>
</protein>
<dbReference type="Proteomes" id="UP000319829">
    <property type="component" value="Unassembled WGS sequence"/>
</dbReference>
<feature type="coiled-coil region" evidence="1">
    <location>
        <begin position="235"/>
        <end position="272"/>
    </location>
</feature>
<proteinExistence type="predicted"/>
<dbReference type="GO" id="GO:0006302">
    <property type="term" value="P:double-strand break repair"/>
    <property type="evidence" value="ECO:0007669"/>
    <property type="project" value="InterPro"/>
</dbReference>
<dbReference type="InterPro" id="IPR027417">
    <property type="entry name" value="P-loop_NTPase"/>
</dbReference>
<dbReference type="Pfam" id="PF13514">
    <property type="entry name" value="AAA_27"/>
    <property type="match status" value="1"/>
</dbReference>
<dbReference type="InterPro" id="IPR038734">
    <property type="entry name" value="YhaN_AAA"/>
</dbReference>